<dbReference type="SUPFAM" id="SSF53335">
    <property type="entry name" value="S-adenosyl-L-methionine-dependent methyltransferases"/>
    <property type="match status" value="1"/>
</dbReference>
<dbReference type="InterPro" id="IPR029063">
    <property type="entry name" value="SAM-dependent_MTases_sf"/>
</dbReference>
<sequence>MGIANAQHARMLFDICAERRLSGKLVTLGKLSFYLNQEQFCDALVEYGMTSEDGQPLTLGPRVVRIADPARYARMKAVVDAGKTLSPYPWSRQQGFISDNLFFATLGFYSVVSVDYSDYDSSDVIFDLNQLGLAERIGAPADVVMDIGTSEHVFHYPNCLRNIVESVAVGGVILHTLPVNNQVDHGFYQFSPTLFHDFYSENGLEILGITVLRMEKGFESGAKPIMRMAYRPGVLDNMVGGFDDRVYTVEVLVRRTAASTSDRIPQQNAYRKFWDSHSPKSS</sequence>
<name>A0A9W7KPC3_9PROT</name>
<comment type="caution">
    <text evidence="1">The sequence shown here is derived from an EMBL/GenBank/DDBJ whole genome shotgun (WGS) entry which is preliminary data.</text>
</comment>
<keyword evidence="2" id="KW-1185">Reference proteome</keyword>
<evidence type="ECO:0000313" key="2">
    <source>
        <dbReference type="Proteomes" id="UP000480854"/>
    </source>
</evidence>
<dbReference type="RefSeq" id="WP_149472141.1">
    <property type="nucleotide sequence ID" value="NZ_QOKW01000039.1"/>
</dbReference>
<accession>A0A9W7KPC3</accession>
<evidence type="ECO:0000313" key="1">
    <source>
        <dbReference type="EMBL" id="KAA0676215.1"/>
    </source>
</evidence>
<protein>
    <recommendedName>
        <fullName evidence="3">Methyltransferase</fullName>
    </recommendedName>
</protein>
<dbReference type="OrthoDB" id="8842400at2"/>
<dbReference type="Proteomes" id="UP000480854">
    <property type="component" value="Unassembled WGS sequence"/>
</dbReference>
<reference evidence="1 2" key="1">
    <citation type="submission" date="2018-07" db="EMBL/GenBank/DDBJ databases">
        <title>Genome sequence of Azospirillum sp. ATCC 49961.</title>
        <authorList>
            <person name="Sant'Anna F.H."/>
            <person name="Baldani J.I."/>
            <person name="Zilli J.E."/>
            <person name="Reis V.M."/>
            <person name="Hartmann A."/>
            <person name="Cruz L."/>
            <person name="de Souza E.M."/>
            <person name="de Oliveira Pedrosa F."/>
            <person name="Passaglia L.M.P."/>
        </authorList>
    </citation>
    <scope>NUCLEOTIDE SEQUENCE [LARGE SCALE GENOMIC DNA]</scope>
    <source>
        <strain evidence="1 2">ATCC 49961</strain>
    </source>
</reference>
<evidence type="ECO:0008006" key="3">
    <source>
        <dbReference type="Google" id="ProtNLM"/>
    </source>
</evidence>
<proteinExistence type="predicted"/>
<organism evidence="1 2">
    <name type="scientific">Roseomonas genomospecies 6</name>
    <dbReference type="NCBI Taxonomy" id="214106"/>
    <lineage>
        <taxon>Bacteria</taxon>
        <taxon>Pseudomonadati</taxon>
        <taxon>Pseudomonadota</taxon>
        <taxon>Alphaproteobacteria</taxon>
        <taxon>Acetobacterales</taxon>
        <taxon>Roseomonadaceae</taxon>
        <taxon>Roseomonas</taxon>
    </lineage>
</organism>
<gene>
    <name evidence="1" type="ORF">DS843_28085</name>
</gene>
<dbReference type="EMBL" id="QOKW01000039">
    <property type="protein sequence ID" value="KAA0676215.1"/>
    <property type="molecule type" value="Genomic_DNA"/>
</dbReference>
<dbReference type="AlphaFoldDB" id="A0A9W7KPC3"/>